<dbReference type="Proteomes" id="UP000549394">
    <property type="component" value="Unassembled WGS sequence"/>
</dbReference>
<dbReference type="EMBL" id="CAJFCJ010000012">
    <property type="protein sequence ID" value="CAD5120613.1"/>
    <property type="molecule type" value="Genomic_DNA"/>
</dbReference>
<keyword evidence="3" id="KW-0418">Kinase</keyword>
<evidence type="ECO:0000259" key="5">
    <source>
        <dbReference type="Pfam" id="PF00288"/>
    </source>
</evidence>
<dbReference type="Gene3D" id="3.30.230.120">
    <property type="match status" value="1"/>
</dbReference>
<evidence type="ECO:0000313" key="8">
    <source>
        <dbReference type="Proteomes" id="UP000549394"/>
    </source>
</evidence>
<reference evidence="7 8" key="1">
    <citation type="submission" date="2020-08" db="EMBL/GenBank/DDBJ databases">
        <authorList>
            <person name="Hejnol A."/>
        </authorList>
    </citation>
    <scope>NUCLEOTIDE SEQUENCE [LARGE SCALE GENOMIC DNA]</scope>
</reference>
<dbReference type="InterPro" id="IPR020568">
    <property type="entry name" value="Ribosomal_Su5_D2-typ_SF"/>
</dbReference>
<dbReference type="PRINTS" id="PR00959">
    <property type="entry name" value="MEVGALKINASE"/>
</dbReference>
<dbReference type="GO" id="GO:0005524">
    <property type="term" value="F:ATP binding"/>
    <property type="evidence" value="ECO:0007669"/>
    <property type="project" value="UniProtKB-KW"/>
</dbReference>
<comment type="caution">
    <text evidence="7">The sequence shown here is derived from an EMBL/GenBank/DDBJ whole genome shotgun (WGS) entry which is preliminary data.</text>
</comment>
<feature type="domain" description="GHMP kinase N-terminal" evidence="5">
    <location>
        <begin position="819"/>
        <end position="887"/>
    </location>
</feature>
<sequence length="1074" mass="118599">MMNHKNNKKVDWTAVVLTCQSKDNAHQFQIELETRQRKGYFPRSTLVLTVEDPKDHVGSGGATLNALLVIAEHLSAKRGFTVVNPDVLHNAHILVLHMGRDFAFDPLGRAFATLPLALKDSSKPIGLVSNLDVLIENISSMLAIDSPPGVWVGSLDLFLDIEESIKVGTEDVCAIIVPAPIDYAKCHGVFEVDKKGRLLDMIYQGSDEKLRQVSLGKDTVPVISGVMFFNTKMAEKMISFHTMPPLDACTYMGLDTGSTPIELSIFFDFMIAMCLNVTQESFVSGERSVPYGKSRRRMTPEKARLLRSARGVLWQQLHGTVAVARVIKGKHSYMNDLALVHHRHMLSNPFQSAKSYNWLNQCHAKVTGIQSEDSVVINSTVTCDIPKKTVISHSNIGSGMTIGDNCIINGVDLPNFEQTIPSNSVISSFRIRLPTMGCGGNVVTTILGLQDDVMLSISSPESTFVNIPWCEFFKRTDIKKEDLWENVSDLQNCCLLNARLFPVFHPLHPITASDVLWFATNIESNVEKWRQSWRLSLKDILMFVDVSSEFAWRRQVFSKVTEYKVEKTLSGKFDNGLGNLYISACIDGYEGQILNVLDSVAINSNDPGMAARSLANIADVLGFMVESRGGLRSGPAGNRQWAKAFNYLEKGKIPEGVMALTEERNKWIGRVDLLVRTARHYEGAAQILIRKAVETGKEFIRLSQATAPPVDTWIKATCPARIDFSGGWSDTPPISYENGGKVTNMAIKVDGKRPIGAKARRIAECKIIFRSLDKDAVEIVIDDVNQLKDYNQPHAPGALIKAALICSEILNLETPLEDQLTNGGYEIVSWSDLPRGSGLGTSSILAGAILAALWTAAGFKYTVKDIHHTILYLEQMLTTGGGWQDQVGGLCPGVKIGSTKKGFPVEIKSKQLKISERTEAELNERLLLVYTGKTRLAKNLLQNVIRNWFARNPNIVQTLQELVATAEKCAECFEKGDLAGIGECLKKYWQMKQFVAPGCTTIWINEMLEALSPLAHGMCMAGAGGGGFLYVLMIDPDMHEMVNNMLINLEGLTDVSVHRTEMDKDGLIVTVGDD</sequence>
<evidence type="ECO:0000256" key="3">
    <source>
        <dbReference type="ARBA" id="ARBA00022777"/>
    </source>
</evidence>
<keyword evidence="4" id="KW-0067">ATP-binding</keyword>
<dbReference type="InterPro" id="IPR052203">
    <property type="entry name" value="GHMP_Kinase-Related"/>
</dbReference>
<protein>
    <submittedName>
        <fullName evidence="7">DgyrCDS9170</fullName>
    </submittedName>
</protein>
<dbReference type="InterPro" id="IPR036554">
    <property type="entry name" value="GHMP_kinase_C_sf"/>
</dbReference>
<dbReference type="OrthoDB" id="271303at2759"/>
<dbReference type="PANTHER" id="PTHR32463:SF0">
    <property type="entry name" value="L-FUCOSE KINASE"/>
    <property type="match status" value="1"/>
</dbReference>
<dbReference type="SUPFAM" id="SSF55060">
    <property type="entry name" value="GHMP Kinase, C-terminal domain"/>
    <property type="match status" value="1"/>
</dbReference>
<dbReference type="Pfam" id="PF00288">
    <property type="entry name" value="GHMP_kinases_N"/>
    <property type="match status" value="1"/>
</dbReference>
<keyword evidence="8" id="KW-1185">Reference proteome</keyword>
<dbReference type="GO" id="GO:0050201">
    <property type="term" value="F:fucokinase activity"/>
    <property type="evidence" value="ECO:0007669"/>
    <property type="project" value="TreeGrafter"/>
</dbReference>
<dbReference type="PANTHER" id="PTHR32463">
    <property type="entry name" value="L-FUCOSE KINASE"/>
    <property type="match status" value="1"/>
</dbReference>
<proteinExistence type="predicted"/>
<name>A0A7I8VWA3_9ANNE</name>
<evidence type="ECO:0000256" key="4">
    <source>
        <dbReference type="ARBA" id="ARBA00022840"/>
    </source>
</evidence>
<feature type="domain" description="GDP-fucose pyrophosphorylase" evidence="6">
    <location>
        <begin position="86"/>
        <end position="506"/>
    </location>
</feature>
<dbReference type="GO" id="GO:0042352">
    <property type="term" value="P:GDP-L-fucose salvage"/>
    <property type="evidence" value="ECO:0007669"/>
    <property type="project" value="TreeGrafter"/>
</dbReference>
<dbReference type="Pfam" id="PF07959">
    <property type="entry name" value="Fucose_pyrophosphorylase"/>
    <property type="match status" value="1"/>
</dbReference>
<gene>
    <name evidence="7" type="ORF">DGYR_LOCUS8692</name>
</gene>
<evidence type="ECO:0000256" key="1">
    <source>
        <dbReference type="ARBA" id="ARBA00022679"/>
    </source>
</evidence>
<dbReference type="InterPro" id="IPR012887">
    <property type="entry name" value="GDP_fucose_pyrophosphorylase"/>
</dbReference>
<evidence type="ECO:0000313" key="7">
    <source>
        <dbReference type="EMBL" id="CAD5120613.1"/>
    </source>
</evidence>
<accession>A0A7I8VWA3</accession>
<organism evidence="7 8">
    <name type="scientific">Dimorphilus gyrociliatus</name>
    <dbReference type="NCBI Taxonomy" id="2664684"/>
    <lineage>
        <taxon>Eukaryota</taxon>
        <taxon>Metazoa</taxon>
        <taxon>Spiralia</taxon>
        <taxon>Lophotrochozoa</taxon>
        <taxon>Annelida</taxon>
        <taxon>Polychaeta</taxon>
        <taxon>Polychaeta incertae sedis</taxon>
        <taxon>Dinophilidae</taxon>
        <taxon>Dimorphilus</taxon>
    </lineage>
</organism>
<dbReference type="SUPFAM" id="SSF54211">
    <property type="entry name" value="Ribosomal protein S5 domain 2-like"/>
    <property type="match status" value="1"/>
</dbReference>
<evidence type="ECO:0000259" key="6">
    <source>
        <dbReference type="Pfam" id="PF07959"/>
    </source>
</evidence>
<dbReference type="AlphaFoldDB" id="A0A7I8VWA3"/>
<dbReference type="InterPro" id="IPR006204">
    <property type="entry name" value="GHMP_kinase_N_dom"/>
</dbReference>
<evidence type="ECO:0000256" key="2">
    <source>
        <dbReference type="ARBA" id="ARBA00022741"/>
    </source>
</evidence>
<keyword evidence="2" id="KW-0547">Nucleotide-binding</keyword>
<keyword evidence="1" id="KW-0808">Transferase</keyword>